<evidence type="ECO:0000256" key="3">
    <source>
        <dbReference type="ARBA" id="ARBA00021035"/>
    </source>
</evidence>
<evidence type="ECO:0000259" key="13">
    <source>
        <dbReference type="Pfam" id="PF02768"/>
    </source>
</evidence>
<dbReference type="InterPro" id="IPR022635">
    <property type="entry name" value="DNA_polIII_beta_C"/>
</dbReference>
<dbReference type="GO" id="GO:0008408">
    <property type="term" value="F:3'-5' exonuclease activity"/>
    <property type="evidence" value="ECO:0007669"/>
    <property type="project" value="InterPro"/>
</dbReference>
<dbReference type="GeneID" id="303114926"/>
<comment type="subunit">
    <text evidence="10">Forms a ring-shaped head-to-tail homodimer around DNA.</text>
</comment>
<evidence type="ECO:0000256" key="1">
    <source>
        <dbReference type="ARBA" id="ARBA00004496"/>
    </source>
</evidence>
<sequence>MKFSCDQQKLSKALNIVSRAVTSRTTMPVLKGILLEVREGKLTMSASDLDISIQNTIDVDSPEDGSVIVMAKLFGDIIRKLPSTDVKVICDDEYNVTVKCMNSNFKIMGMSADEFPSINTLEEESRFAEFDKDVLRSMIEKTSFAASIDESRGIITGVLIEIENDQINMVAIDGYRMAINRKNKVNPQQKKIIVSARTLTDIGRILGETDSSEKTGTLYLSSKKAVLRMDNVQAEMKLMEGEFIGYRDIIPRESKIIMKVNRGMLLESIERASLLSRAGKNNLIRMNIQDTIMTLTSNSDEGNVREEIPVTKEGEDLTIGFNAQYVIDVLKAVEDDEVKMLFNTPVNPCLIQPLSGDEYEYLVLPVRIN</sequence>
<evidence type="ECO:0000256" key="7">
    <source>
        <dbReference type="ARBA" id="ARBA00022705"/>
    </source>
</evidence>
<keyword evidence="7 10" id="KW-0235">DNA replication</keyword>
<dbReference type="Pfam" id="PF00712">
    <property type="entry name" value="DNA_pol3_beta"/>
    <property type="match status" value="1"/>
</dbReference>
<feature type="domain" description="DNA polymerase III beta sliding clamp central" evidence="12">
    <location>
        <begin position="131"/>
        <end position="243"/>
    </location>
</feature>
<dbReference type="InterPro" id="IPR001001">
    <property type="entry name" value="DNA_polIII_beta"/>
</dbReference>
<dbReference type="PANTHER" id="PTHR30478">
    <property type="entry name" value="DNA POLYMERASE III SUBUNIT BETA"/>
    <property type="match status" value="1"/>
</dbReference>
<protein>
    <recommendedName>
        <fullName evidence="3 10">Beta sliding clamp</fullName>
    </recommendedName>
</protein>
<evidence type="ECO:0000313" key="15">
    <source>
        <dbReference type="Proteomes" id="UP000474676"/>
    </source>
</evidence>
<dbReference type="GO" id="GO:0006271">
    <property type="term" value="P:DNA strand elongation involved in DNA replication"/>
    <property type="evidence" value="ECO:0007669"/>
    <property type="project" value="TreeGrafter"/>
</dbReference>
<dbReference type="Proteomes" id="UP000474676">
    <property type="component" value="Unassembled WGS sequence"/>
</dbReference>
<accession>A0A6L5Y5E5</accession>
<keyword evidence="15" id="KW-1185">Reference proteome</keyword>
<name>A0A6L5Y5E5_9FIRM</name>
<dbReference type="Pfam" id="PF02767">
    <property type="entry name" value="DNA_pol3_beta_2"/>
    <property type="match status" value="1"/>
</dbReference>
<keyword evidence="4 10" id="KW-0963">Cytoplasm</keyword>
<evidence type="ECO:0000256" key="5">
    <source>
        <dbReference type="ARBA" id="ARBA00022679"/>
    </source>
</evidence>
<evidence type="ECO:0000313" key="14">
    <source>
        <dbReference type="EMBL" id="MST51920.1"/>
    </source>
</evidence>
<dbReference type="InterPro" id="IPR046938">
    <property type="entry name" value="DNA_clamp_sf"/>
</dbReference>
<reference evidence="14 15" key="1">
    <citation type="submission" date="2019-08" db="EMBL/GenBank/DDBJ databases">
        <title>In-depth cultivation of the pig gut microbiome towards novel bacterial diversity and tailored functional studies.</title>
        <authorList>
            <person name="Wylensek D."/>
            <person name="Hitch T.C.A."/>
            <person name="Clavel T."/>
        </authorList>
    </citation>
    <scope>NUCLEOTIDE SEQUENCE [LARGE SCALE GENOMIC DNA]</scope>
    <source>
        <strain evidence="14 15">WCA-MUC-591-APC-3H</strain>
    </source>
</reference>
<dbReference type="SUPFAM" id="SSF55979">
    <property type="entry name" value="DNA clamp"/>
    <property type="match status" value="3"/>
</dbReference>
<keyword evidence="6 10" id="KW-0548">Nucleotidyltransferase</keyword>
<keyword evidence="5 10" id="KW-0808">Transferase</keyword>
<feature type="domain" description="DNA polymerase III beta sliding clamp N-terminal" evidence="11">
    <location>
        <begin position="1"/>
        <end position="118"/>
    </location>
</feature>
<comment type="subcellular location">
    <subcellularLocation>
        <location evidence="1 10">Cytoplasm</location>
    </subcellularLocation>
</comment>
<dbReference type="RefSeq" id="WP_154574368.1">
    <property type="nucleotide sequence ID" value="NZ_VUMZ01000005.1"/>
</dbReference>
<proteinExistence type="inferred from homology"/>
<dbReference type="Pfam" id="PF02768">
    <property type="entry name" value="DNA_pol3_beta_3"/>
    <property type="match status" value="1"/>
</dbReference>
<dbReference type="AlphaFoldDB" id="A0A6L5Y5E5"/>
<feature type="domain" description="DNA polymerase III beta sliding clamp C-terminal" evidence="13">
    <location>
        <begin position="248"/>
        <end position="367"/>
    </location>
</feature>
<gene>
    <name evidence="14" type="primary">dnaN</name>
    <name evidence="14" type="ORF">FYJ64_06270</name>
</gene>
<evidence type="ECO:0000259" key="12">
    <source>
        <dbReference type="Pfam" id="PF02767"/>
    </source>
</evidence>
<keyword evidence="9" id="KW-0238">DNA-binding</keyword>
<dbReference type="GO" id="GO:0003887">
    <property type="term" value="F:DNA-directed DNA polymerase activity"/>
    <property type="evidence" value="ECO:0007669"/>
    <property type="project" value="UniProtKB-UniRule"/>
</dbReference>
<evidence type="ECO:0000256" key="8">
    <source>
        <dbReference type="ARBA" id="ARBA00022932"/>
    </source>
</evidence>
<dbReference type="InterPro" id="IPR022634">
    <property type="entry name" value="DNA_polIII_beta_N"/>
</dbReference>
<dbReference type="PANTHER" id="PTHR30478:SF0">
    <property type="entry name" value="BETA SLIDING CLAMP"/>
    <property type="match status" value="1"/>
</dbReference>
<dbReference type="GO" id="GO:0005737">
    <property type="term" value="C:cytoplasm"/>
    <property type="evidence" value="ECO:0007669"/>
    <property type="project" value="UniProtKB-SubCell"/>
</dbReference>
<evidence type="ECO:0000256" key="9">
    <source>
        <dbReference type="ARBA" id="ARBA00023125"/>
    </source>
</evidence>
<comment type="function">
    <text evidence="10">Confers DNA tethering and processivity to DNA polymerases and other proteins. Acts as a clamp, forming a ring around DNA (a reaction catalyzed by the clamp-loading complex) which diffuses in an ATP-independent manner freely and bidirectionally along dsDNA. Initially characterized for its ability to contact the catalytic subunit of DNA polymerase III (Pol III), a complex, multichain enzyme responsible for most of the replicative synthesis in bacteria; Pol III exhibits 3'-5' exonuclease proofreading activity. The beta chain is required for initiation of replication as well as for processivity of DNA replication.</text>
</comment>
<keyword evidence="8 10" id="KW-0239">DNA-directed DNA polymerase</keyword>
<organism evidence="14 15">
    <name type="scientific">Hornefia butyriciproducens</name>
    <dbReference type="NCBI Taxonomy" id="2652293"/>
    <lineage>
        <taxon>Bacteria</taxon>
        <taxon>Bacillati</taxon>
        <taxon>Bacillota</taxon>
        <taxon>Clostridia</taxon>
        <taxon>Peptostreptococcales</taxon>
        <taxon>Anaerovoracaceae</taxon>
        <taxon>Hornefia</taxon>
    </lineage>
</organism>
<evidence type="ECO:0000256" key="4">
    <source>
        <dbReference type="ARBA" id="ARBA00022490"/>
    </source>
</evidence>
<dbReference type="CDD" id="cd00140">
    <property type="entry name" value="beta_clamp"/>
    <property type="match status" value="1"/>
</dbReference>
<evidence type="ECO:0000256" key="10">
    <source>
        <dbReference type="PIRNR" id="PIRNR000804"/>
    </source>
</evidence>
<dbReference type="InterPro" id="IPR022637">
    <property type="entry name" value="DNA_polIII_beta_cen"/>
</dbReference>
<comment type="caution">
    <text evidence="14">The sequence shown here is derived from an EMBL/GenBank/DDBJ whole genome shotgun (WGS) entry which is preliminary data.</text>
</comment>
<dbReference type="Gene3D" id="3.10.150.10">
    <property type="entry name" value="DNA Polymerase III, subunit A, domain 2"/>
    <property type="match status" value="1"/>
</dbReference>
<dbReference type="PIRSF" id="PIRSF000804">
    <property type="entry name" value="DNA_pol_III_b"/>
    <property type="match status" value="1"/>
</dbReference>
<dbReference type="SMART" id="SM00480">
    <property type="entry name" value="POL3Bc"/>
    <property type="match status" value="1"/>
</dbReference>
<dbReference type="Gene3D" id="3.70.10.10">
    <property type="match status" value="1"/>
</dbReference>
<evidence type="ECO:0000259" key="11">
    <source>
        <dbReference type="Pfam" id="PF00712"/>
    </source>
</evidence>
<dbReference type="NCBIfam" id="TIGR00663">
    <property type="entry name" value="dnan"/>
    <property type="match status" value="1"/>
</dbReference>
<dbReference type="GO" id="GO:0009360">
    <property type="term" value="C:DNA polymerase III complex"/>
    <property type="evidence" value="ECO:0007669"/>
    <property type="project" value="InterPro"/>
</dbReference>
<comment type="similarity">
    <text evidence="2 10">Belongs to the beta sliding clamp family.</text>
</comment>
<evidence type="ECO:0000256" key="2">
    <source>
        <dbReference type="ARBA" id="ARBA00010752"/>
    </source>
</evidence>
<evidence type="ECO:0000256" key="6">
    <source>
        <dbReference type="ARBA" id="ARBA00022695"/>
    </source>
</evidence>
<dbReference type="GO" id="GO:0003677">
    <property type="term" value="F:DNA binding"/>
    <property type="evidence" value="ECO:0007669"/>
    <property type="project" value="UniProtKB-UniRule"/>
</dbReference>
<dbReference type="EMBL" id="VUMZ01000005">
    <property type="protein sequence ID" value="MST51920.1"/>
    <property type="molecule type" value="Genomic_DNA"/>
</dbReference>